<reference evidence="1" key="1">
    <citation type="submission" date="2014-11" db="EMBL/GenBank/DDBJ databases">
        <authorList>
            <person name="Amaro Gonzalez C."/>
        </authorList>
    </citation>
    <scope>NUCLEOTIDE SEQUENCE</scope>
</reference>
<organism evidence="1">
    <name type="scientific">Anguilla anguilla</name>
    <name type="common">European freshwater eel</name>
    <name type="synonym">Muraena anguilla</name>
    <dbReference type="NCBI Taxonomy" id="7936"/>
    <lineage>
        <taxon>Eukaryota</taxon>
        <taxon>Metazoa</taxon>
        <taxon>Chordata</taxon>
        <taxon>Craniata</taxon>
        <taxon>Vertebrata</taxon>
        <taxon>Euteleostomi</taxon>
        <taxon>Actinopterygii</taxon>
        <taxon>Neopterygii</taxon>
        <taxon>Teleostei</taxon>
        <taxon>Anguilliformes</taxon>
        <taxon>Anguillidae</taxon>
        <taxon>Anguilla</taxon>
    </lineage>
</organism>
<reference evidence="1" key="2">
    <citation type="journal article" date="2015" name="Fish Shellfish Immunol.">
        <title>Early steps in the European eel (Anguilla anguilla)-Vibrio vulnificus interaction in the gills: Role of the RtxA13 toxin.</title>
        <authorList>
            <person name="Callol A."/>
            <person name="Pajuelo D."/>
            <person name="Ebbesson L."/>
            <person name="Teles M."/>
            <person name="MacKenzie S."/>
            <person name="Amaro C."/>
        </authorList>
    </citation>
    <scope>NUCLEOTIDE SEQUENCE</scope>
</reference>
<name>A0A0E9R0D3_ANGAN</name>
<protein>
    <submittedName>
        <fullName evidence="1">Uncharacterized protein</fullName>
    </submittedName>
</protein>
<accession>A0A0E9R0D3</accession>
<proteinExistence type="predicted"/>
<dbReference type="EMBL" id="GBXM01086642">
    <property type="protein sequence ID" value="JAH21935.1"/>
    <property type="molecule type" value="Transcribed_RNA"/>
</dbReference>
<sequence>MGGRKLLASWFSIVALIAFLNSSNSTWYRWEGT</sequence>
<evidence type="ECO:0000313" key="1">
    <source>
        <dbReference type="EMBL" id="JAH21935.1"/>
    </source>
</evidence>
<dbReference type="AlphaFoldDB" id="A0A0E9R0D3"/>